<feature type="transmembrane region" description="Helical" evidence="1">
    <location>
        <begin position="99"/>
        <end position="126"/>
    </location>
</feature>
<comment type="caution">
    <text evidence="2">The sequence shown here is derived from an EMBL/GenBank/DDBJ whole genome shotgun (WGS) entry which is preliminary data.</text>
</comment>
<evidence type="ECO:0000313" key="2">
    <source>
        <dbReference type="EMBL" id="HDY58426.1"/>
    </source>
</evidence>
<feature type="transmembrane region" description="Helical" evidence="1">
    <location>
        <begin position="18"/>
        <end position="37"/>
    </location>
</feature>
<organism evidence="2">
    <name type="scientific">candidate division WOR-3 bacterium</name>
    <dbReference type="NCBI Taxonomy" id="2052148"/>
    <lineage>
        <taxon>Bacteria</taxon>
        <taxon>Bacteria division WOR-3</taxon>
    </lineage>
</organism>
<accession>A0A7V1EHB9</accession>
<feature type="transmembrane region" description="Helical" evidence="1">
    <location>
        <begin position="138"/>
        <end position="156"/>
    </location>
</feature>
<name>A0A7V1EHB9_UNCW3</name>
<dbReference type="EMBL" id="DSKY01000009">
    <property type="protein sequence ID" value="HDY58426.1"/>
    <property type="molecule type" value="Genomic_DNA"/>
</dbReference>
<evidence type="ECO:0008006" key="3">
    <source>
        <dbReference type="Google" id="ProtNLM"/>
    </source>
</evidence>
<evidence type="ECO:0000256" key="1">
    <source>
        <dbReference type="SAM" id="Phobius"/>
    </source>
</evidence>
<feature type="transmembrane region" description="Helical" evidence="1">
    <location>
        <begin position="58"/>
        <end position="79"/>
    </location>
</feature>
<keyword evidence="1" id="KW-0472">Membrane</keyword>
<gene>
    <name evidence="2" type="ORF">ENP86_02590</name>
</gene>
<sequence>MKIFKYYTKSLFLSPETIFWAIVFVIFWLFMGAYLFTQEMPKEVLALHEFKVGYTSSWYGVAGVFSLSSLCVGLCYYFLFTTSSLPYVTKFGRVSTGSFFLQIIFGTFLYSSFLGAILMLSTYGIYSHALSYNLLPSKPWLAILFIGIGGLFTIYWQ</sequence>
<protein>
    <recommendedName>
        <fullName evidence="3">ABC transporter permease</fullName>
    </recommendedName>
</protein>
<keyword evidence="1" id="KW-0812">Transmembrane</keyword>
<dbReference type="AlphaFoldDB" id="A0A7V1EHB9"/>
<reference evidence="2" key="1">
    <citation type="journal article" date="2020" name="mSystems">
        <title>Genome- and Community-Level Interaction Insights into Carbon Utilization and Element Cycling Functions of Hydrothermarchaeota in Hydrothermal Sediment.</title>
        <authorList>
            <person name="Zhou Z."/>
            <person name="Liu Y."/>
            <person name="Xu W."/>
            <person name="Pan J."/>
            <person name="Luo Z.H."/>
            <person name="Li M."/>
        </authorList>
    </citation>
    <scope>NUCLEOTIDE SEQUENCE [LARGE SCALE GENOMIC DNA]</scope>
    <source>
        <strain evidence="2">SpSt-258</strain>
    </source>
</reference>
<keyword evidence="1" id="KW-1133">Transmembrane helix</keyword>
<proteinExistence type="predicted"/>